<name>A0ABT9CI87_9PSED</name>
<dbReference type="InterPro" id="IPR044861">
    <property type="entry name" value="IPNS-like_FE2OG_OXY"/>
</dbReference>
<dbReference type="PROSITE" id="PS51471">
    <property type="entry name" value="FE2OG_OXY"/>
    <property type="match status" value="1"/>
</dbReference>
<keyword evidence="5" id="KW-0266">Ethylene biosynthesis</keyword>
<dbReference type="Proteomes" id="UP001223016">
    <property type="component" value="Unassembled WGS sequence"/>
</dbReference>
<evidence type="ECO:0000313" key="12">
    <source>
        <dbReference type="EMBL" id="MDO7925200.1"/>
    </source>
</evidence>
<evidence type="ECO:0000256" key="3">
    <source>
        <dbReference type="ARBA" id="ARBA00012531"/>
    </source>
</evidence>
<proteinExistence type="inferred from homology"/>
<keyword evidence="10" id="KW-0560">Oxidoreductase</keyword>
<keyword evidence="13" id="KW-1185">Reference proteome</keyword>
<evidence type="ECO:0000256" key="9">
    <source>
        <dbReference type="ARBA" id="ARBA00049359"/>
    </source>
</evidence>
<evidence type="ECO:0000256" key="2">
    <source>
        <dbReference type="ARBA" id="ARBA00012293"/>
    </source>
</evidence>
<keyword evidence="10" id="KW-0479">Metal-binding</keyword>
<evidence type="ECO:0000259" key="11">
    <source>
        <dbReference type="PROSITE" id="PS51471"/>
    </source>
</evidence>
<evidence type="ECO:0000256" key="6">
    <source>
        <dbReference type="ARBA" id="ARBA00031011"/>
    </source>
</evidence>
<comment type="caution">
    <text evidence="12">The sequence shown here is derived from an EMBL/GenBank/DDBJ whole genome shotgun (WGS) entry which is preliminary data.</text>
</comment>
<dbReference type="InterPro" id="IPR050231">
    <property type="entry name" value="Iron_ascorbate_oxido_reductase"/>
</dbReference>
<protein>
    <recommendedName>
        <fullName evidence="4">2-oxoglutarate-dependent ethylene/succinate-forming enzyme</fullName>
        <ecNumber evidence="3">1.13.12.19</ecNumber>
        <ecNumber evidence="2">1.14.20.7</ecNumber>
    </recommendedName>
    <alternativeName>
        <fullName evidence="6">2-oxoglutarate dioxygenase (ethylene-forming)</fullName>
    </alternativeName>
    <alternativeName>
        <fullName evidence="7">2-oxoglutarate/L-arginine monooxygenase/decarboxylase (succinate-forming)</fullName>
    </alternativeName>
</protein>
<dbReference type="EC" id="1.13.12.19" evidence="3"/>
<evidence type="ECO:0000256" key="8">
    <source>
        <dbReference type="ARBA" id="ARBA00047725"/>
    </source>
</evidence>
<organism evidence="12 13">
    <name type="scientific">Pseudomonas serbiensis</name>
    <dbReference type="NCBI Taxonomy" id="3064350"/>
    <lineage>
        <taxon>Bacteria</taxon>
        <taxon>Pseudomonadati</taxon>
        <taxon>Pseudomonadota</taxon>
        <taxon>Gammaproteobacteria</taxon>
        <taxon>Pseudomonadales</taxon>
        <taxon>Pseudomonadaceae</taxon>
        <taxon>Pseudomonas</taxon>
    </lineage>
</organism>
<accession>A0ABT9CI87</accession>
<reference evidence="12 13" key="1">
    <citation type="submission" date="2023-07" db="EMBL/GenBank/DDBJ databases">
        <title>Identification of four novel Pseudomonas species associated with bacterial leaf spot of cucurbits.</title>
        <authorList>
            <person name="Fullem K.R."/>
        </authorList>
    </citation>
    <scope>NUCLEOTIDE SEQUENCE [LARGE SCALE GENOMIC DNA]</scope>
    <source>
        <strain evidence="12 13">KFB 138</strain>
    </source>
</reference>
<dbReference type="InterPro" id="IPR005123">
    <property type="entry name" value="Oxoglu/Fe-dep_dioxygenase_dom"/>
</dbReference>
<keyword evidence="10" id="KW-0408">Iron</keyword>
<evidence type="ECO:0000256" key="10">
    <source>
        <dbReference type="RuleBase" id="RU003682"/>
    </source>
</evidence>
<dbReference type="InterPro" id="IPR027443">
    <property type="entry name" value="IPNS-like_sf"/>
</dbReference>
<dbReference type="Gene3D" id="2.60.120.330">
    <property type="entry name" value="B-lactam Antibiotic, Isopenicillin N Synthase, Chain"/>
    <property type="match status" value="1"/>
</dbReference>
<comment type="catalytic activity">
    <reaction evidence="9">
        <text>L-arginine + 2-oxoglutarate + O2 = guanidine + L-glutamate 5-semialdehyde + succinate + CO2</text>
        <dbReference type="Rhea" id="RHEA:31535"/>
        <dbReference type="ChEBI" id="CHEBI:15379"/>
        <dbReference type="ChEBI" id="CHEBI:16526"/>
        <dbReference type="ChEBI" id="CHEBI:16810"/>
        <dbReference type="ChEBI" id="CHEBI:30031"/>
        <dbReference type="ChEBI" id="CHEBI:30087"/>
        <dbReference type="ChEBI" id="CHEBI:32682"/>
        <dbReference type="ChEBI" id="CHEBI:58066"/>
        <dbReference type="EC" id="1.14.20.7"/>
    </reaction>
</comment>
<evidence type="ECO:0000256" key="5">
    <source>
        <dbReference type="ARBA" id="ARBA00022666"/>
    </source>
</evidence>
<evidence type="ECO:0000256" key="4">
    <source>
        <dbReference type="ARBA" id="ARBA00019045"/>
    </source>
</evidence>
<comment type="pathway">
    <text evidence="1">Alkene biosynthesis; ethylene biosynthesis via 2-oxoglutarate.</text>
</comment>
<dbReference type="SUPFAM" id="SSF51197">
    <property type="entry name" value="Clavaminate synthase-like"/>
    <property type="match status" value="1"/>
</dbReference>
<feature type="domain" description="Fe2OG dioxygenase" evidence="11">
    <location>
        <begin position="151"/>
        <end position="251"/>
    </location>
</feature>
<evidence type="ECO:0000256" key="1">
    <source>
        <dbReference type="ARBA" id="ARBA00004767"/>
    </source>
</evidence>
<sequence>MNENDIYTLASAELINKKLIFDTADGFSRAISDGFFFVKSPGIELMAGDLFARNFYLPVGAGTSAPYQGFSHWTEDRLACREGYFSRDVDQVEQFFLESRFWKTVFPKPLLQQAGEMQDFALALLKAVLAELDLPIELWDESTGRCLSMQGTYHLTFNHFRNHVRARGLNIHKDSGWVTILRSLEPGLEVFRDGEWLPVSPRPGEFIVNFGCAMEILTRHSATPVAAVAHRVKEQLPNQPDRFSYALFVDSSLDPRLCPGLFRYVPGHGLVLEANFEVFLNEILQNTYQEKTQGLY</sequence>
<dbReference type="RefSeq" id="WP_304573838.1">
    <property type="nucleotide sequence ID" value="NZ_JAUQOO010000001.1"/>
</dbReference>
<dbReference type="PANTHER" id="PTHR47990">
    <property type="entry name" value="2-OXOGLUTARATE (2OG) AND FE(II)-DEPENDENT OXYGENASE SUPERFAMILY PROTEIN-RELATED"/>
    <property type="match status" value="1"/>
</dbReference>
<evidence type="ECO:0000313" key="13">
    <source>
        <dbReference type="Proteomes" id="UP001223016"/>
    </source>
</evidence>
<dbReference type="EC" id="1.14.20.7" evidence="2"/>
<dbReference type="EMBL" id="JAUQOO010000001">
    <property type="protein sequence ID" value="MDO7925200.1"/>
    <property type="molecule type" value="Genomic_DNA"/>
</dbReference>
<gene>
    <name evidence="12" type="ORF">Q6A51_00310</name>
</gene>
<evidence type="ECO:0000256" key="7">
    <source>
        <dbReference type="ARBA" id="ARBA00031282"/>
    </source>
</evidence>
<comment type="catalytic activity">
    <reaction evidence="8">
        <text>2-oxoglutarate + O2 + 2 H(+) = ethene + 3 CO2 + H2O</text>
        <dbReference type="Rhea" id="RHEA:31523"/>
        <dbReference type="ChEBI" id="CHEBI:15377"/>
        <dbReference type="ChEBI" id="CHEBI:15378"/>
        <dbReference type="ChEBI" id="CHEBI:15379"/>
        <dbReference type="ChEBI" id="CHEBI:16526"/>
        <dbReference type="ChEBI" id="CHEBI:16810"/>
        <dbReference type="ChEBI" id="CHEBI:18153"/>
        <dbReference type="EC" id="1.13.12.19"/>
    </reaction>
</comment>
<dbReference type="Pfam" id="PF03171">
    <property type="entry name" value="2OG-FeII_Oxy"/>
    <property type="match status" value="1"/>
</dbReference>
<comment type="similarity">
    <text evidence="10">Belongs to the iron/ascorbate-dependent oxidoreductase family.</text>
</comment>